<dbReference type="EMBL" id="QGGG01000006">
    <property type="protein sequence ID" value="PWJ84330.1"/>
    <property type="molecule type" value="Genomic_DNA"/>
</dbReference>
<dbReference type="AlphaFoldDB" id="A0A316C3P6"/>
<organism evidence="1 2">
    <name type="scientific">Pseudaminobacter salicylatoxidans</name>
    <dbReference type="NCBI Taxonomy" id="93369"/>
    <lineage>
        <taxon>Bacteria</taxon>
        <taxon>Pseudomonadati</taxon>
        <taxon>Pseudomonadota</taxon>
        <taxon>Alphaproteobacteria</taxon>
        <taxon>Hyphomicrobiales</taxon>
        <taxon>Phyllobacteriaceae</taxon>
        <taxon>Pseudaminobacter</taxon>
    </lineage>
</organism>
<dbReference type="STRING" id="1192868.GCA_000304395_03364"/>
<reference evidence="1 2" key="1">
    <citation type="submission" date="2018-05" db="EMBL/GenBank/DDBJ databases">
        <title>Genomic Encyclopedia of Type Strains, Phase IV (KMG-IV): sequencing the most valuable type-strain genomes for metagenomic binning, comparative biology and taxonomic classification.</title>
        <authorList>
            <person name="Goeker M."/>
        </authorList>
    </citation>
    <scope>NUCLEOTIDE SEQUENCE [LARGE SCALE GENOMIC DNA]</scope>
    <source>
        <strain evidence="1 2">DSM 6986</strain>
    </source>
</reference>
<protein>
    <submittedName>
        <fullName evidence="1">Uncharacterized protein</fullName>
    </submittedName>
</protein>
<name>A0A316C3P6_PSESE</name>
<gene>
    <name evidence="1" type="ORF">C7441_106246</name>
</gene>
<evidence type="ECO:0000313" key="1">
    <source>
        <dbReference type="EMBL" id="PWJ84330.1"/>
    </source>
</evidence>
<comment type="caution">
    <text evidence="1">The sequence shown here is derived from an EMBL/GenBank/DDBJ whole genome shotgun (WGS) entry which is preliminary data.</text>
</comment>
<dbReference type="Proteomes" id="UP000245396">
    <property type="component" value="Unassembled WGS sequence"/>
</dbReference>
<proteinExistence type="predicted"/>
<evidence type="ECO:0000313" key="2">
    <source>
        <dbReference type="Proteomes" id="UP000245396"/>
    </source>
</evidence>
<sequence>MTDAAAVELRHITVRTGTDGLTPVTLTVANAGIEPIACHADIAHWYSLELAKAAPGAVLDIELWFDPETGTYAALNDKGENLPVERLWCGMDGRAYATRALISLDRRAEKLPAAERAMRCVENGGRLSCQ</sequence>
<dbReference type="RefSeq" id="WP_244916117.1">
    <property type="nucleotide sequence ID" value="NZ_QGGG01000006.1"/>
</dbReference>
<accession>A0A316C3P6</accession>
<keyword evidence="2" id="KW-1185">Reference proteome</keyword>